<dbReference type="RefSeq" id="WP_126273324.1">
    <property type="nucleotide sequence ID" value="NZ_CP034463.1"/>
</dbReference>
<name>A0A3S9I4E8_9ACTN</name>
<organism evidence="1 2">
    <name type="scientific">Streptomyces aquilus</name>
    <dbReference type="NCBI Taxonomy" id="2548456"/>
    <lineage>
        <taxon>Bacteria</taxon>
        <taxon>Bacillati</taxon>
        <taxon>Actinomycetota</taxon>
        <taxon>Actinomycetes</taxon>
        <taxon>Kitasatosporales</taxon>
        <taxon>Streptomycetaceae</taxon>
        <taxon>Streptomyces</taxon>
    </lineage>
</organism>
<reference evidence="1 2" key="1">
    <citation type="submission" date="2018-12" db="EMBL/GenBank/DDBJ databases">
        <authorList>
            <person name="Li K."/>
        </authorList>
    </citation>
    <scope>NUCLEOTIDE SEQUENCE [LARGE SCALE GENOMIC DNA]</scope>
    <source>
        <strain evidence="2">CR22</strain>
    </source>
</reference>
<keyword evidence="2" id="KW-1185">Reference proteome</keyword>
<protein>
    <submittedName>
        <fullName evidence="1">Uncharacterized protein</fullName>
    </submittedName>
</protein>
<accession>A0A3S9I4E8</accession>
<gene>
    <name evidence="1" type="ORF">EJC51_26185</name>
</gene>
<dbReference type="EMBL" id="CP034463">
    <property type="protein sequence ID" value="AZP19250.1"/>
    <property type="molecule type" value="Genomic_DNA"/>
</dbReference>
<evidence type="ECO:0000313" key="1">
    <source>
        <dbReference type="EMBL" id="AZP19250.1"/>
    </source>
</evidence>
<sequence>MGFVVLLGVLAFVIFGCVCVVWAARGGPRWVRGVAAVTTGLGEVVQMLAKSGKGSNRSNSGSSDDGSD</sequence>
<evidence type="ECO:0000313" key="2">
    <source>
        <dbReference type="Proteomes" id="UP000280197"/>
    </source>
</evidence>
<dbReference type="AlphaFoldDB" id="A0A3S9I4E8"/>
<dbReference type="KEGG" id="saqu:EJC51_26185"/>
<proteinExistence type="predicted"/>
<dbReference type="Proteomes" id="UP000280197">
    <property type="component" value="Chromosome"/>
</dbReference>